<dbReference type="EMBL" id="CAMXCT030000943">
    <property type="protein sequence ID" value="CAL4772300.1"/>
    <property type="molecule type" value="Genomic_DNA"/>
</dbReference>
<evidence type="ECO:0000313" key="4">
    <source>
        <dbReference type="EMBL" id="CAL4772300.1"/>
    </source>
</evidence>
<gene>
    <name evidence="2" type="ORF">C1SCF055_LOCUS12479</name>
</gene>
<dbReference type="AlphaFoldDB" id="A0A9P1C598"/>
<dbReference type="Proteomes" id="UP001152797">
    <property type="component" value="Unassembled WGS sequence"/>
</dbReference>
<keyword evidence="1" id="KW-0732">Signal</keyword>
<dbReference type="EMBL" id="CAMXCT020000943">
    <property type="protein sequence ID" value="CAL1138363.1"/>
    <property type="molecule type" value="Genomic_DNA"/>
</dbReference>
<organism evidence="2">
    <name type="scientific">Cladocopium goreaui</name>
    <dbReference type="NCBI Taxonomy" id="2562237"/>
    <lineage>
        <taxon>Eukaryota</taxon>
        <taxon>Sar</taxon>
        <taxon>Alveolata</taxon>
        <taxon>Dinophyceae</taxon>
        <taxon>Suessiales</taxon>
        <taxon>Symbiodiniaceae</taxon>
        <taxon>Cladocopium</taxon>
    </lineage>
</organism>
<feature type="signal peptide" evidence="1">
    <location>
        <begin position="1"/>
        <end position="26"/>
    </location>
</feature>
<dbReference type="OrthoDB" id="431130at2759"/>
<protein>
    <submittedName>
        <fullName evidence="4">EamA domain-containing protein</fullName>
    </submittedName>
</protein>
<reference evidence="2" key="1">
    <citation type="submission" date="2022-10" db="EMBL/GenBank/DDBJ databases">
        <authorList>
            <person name="Chen Y."/>
            <person name="Dougan E. K."/>
            <person name="Chan C."/>
            <person name="Rhodes N."/>
            <person name="Thang M."/>
        </authorList>
    </citation>
    <scope>NUCLEOTIDE SEQUENCE</scope>
</reference>
<keyword evidence="5" id="KW-1185">Reference proteome</keyword>
<feature type="chain" id="PRO_5043270123" evidence="1">
    <location>
        <begin position="27"/>
        <end position="482"/>
    </location>
</feature>
<accession>A0A9P1C598</accession>
<sequence>MTRSAKKSRVWFVILTLLTFVGWAPTDFVKHATSHQGGAVRLAAAGETWWCQGSGINEKLEDCFEENMQVDGVPLLKDYDTYQASLPLPFYAKTKITDLNSFAERMSTELGMRTSVDYITAASQSGKSASVLVGFLRSRELESGDEARLNFTHYLYMPFANNGGNYQNYVDEAQLVSGCGKSSKLREALGAAYMRDCFRAQTFGRGFRRLRRFLRLPCEGTAYLRGWRPGAFLIFQRTKDMPEKDVSTFMQRSPKGVLLVHVDEHRSVCPDPDFRRGAMRVLAELPGVQVLATYTDIPPLPKQKSSETCRRRIACLLPDVGTISKERLAVDDIDMGYEAVLLRVATLRVTLGLALQKLLLAGLHFPSSELDRLLDKLNNTFGECRKSLIDLVCGIPEDDDRVQEKRFSQVVALDDILTAPLEFSGLKFDGLLARFQCQDIQPGYIFQKNSKMLDSAKVAEMQNATLHCAEGNHPCADNFLQR</sequence>
<reference evidence="3" key="2">
    <citation type="submission" date="2024-04" db="EMBL/GenBank/DDBJ databases">
        <authorList>
            <person name="Chen Y."/>
            <person name="Shah S."/>
            <person name="Dougan E. K."/>
            <person name="Thang M."/>
            <person name="Chan C."/>
        </authorList>
    </citation>
    <scope>NUCLEOTIDE SEQUENCE [LARGE SCALE GENOMIC DNA]</scope>
</reference>
<name>A0A9P1C598_9DINO</name>
<comment type="caution">
    <text evidence="2">The sequence shown here is derived from an EMBL/GenBank/DDBJ whole genome shotgun (WGS) entry which is preliminary data.</text>
</comment>
<evidence type="ECO:0000313" key="3">
    <source>
        <dbReference type="EMBL" id="CAL1138363.1"/>
    </source>
</evidence>
<proteinExistence type="predicted"/>
<evidence type="ECO:0000313" key="2">
    <source>
        <dbReference type="EMBL" id="CAI3984988.1"/>
    </source>
</evidence>
<evidence type="ECO:0000313" key="5">
    <source>
        <dbReference type="Proteomes" id="UP001152797"/>
    </source>
</evidence>
<dbReference type="EMBL" id="CAMXCT010000943">
    <property type="protein sequence ID" value="CAI3984988.1"/>
    <property type="molecule type" value="Genomic_DNA"/>
</dbReference>
<evidence type="ECO:0000256" key="1">
    <source>
        <dbReference type="SAM" id="SignalP"/>
    </source>
</evidence>